<evidence type="ECO:0000313" key="7">
    <source>
        <dbReference type="Proteomes" id="UP000245202"/>
    </source>
</evidence>
<keyword evidence="1" id="KW-0805">Transcription regulation</keyword>
<dbReference type="RefSeq" id="WP_108995412.1">
    <property type="nucleotide sequence ID" value="NZ_BDQX01000381.1"/>
</dbReference>
<accession>A0A2R5EWW7</accession>
<evidence type="ECO:0000256" key="4">
    <source>
        <dbReference type="SAM" id="Phobius"/>
    </source>
</evidence>
<feature type="transmembrane region" description="Helical" evidence="4">
    <location>
        <begin position="13"/>
        <end position="39"/>
    </location>
</feature>
<feature type="domain" description="HTH araC/xylS-type" evidence="5">
    <location>
        <begin position="650"/>
        <end position="748"/>
    </location>
</feature>
<dbReference type="PANTHER" id="PTHR43280">
    <property type="entry name" value="ARAC-FAMILY TRANSCRIPTIONAL REGULATOR"/>
    <property type="match status" value="1"/>
</dbReference>
<evidence type="ECO:0000256" key="3">
    <source>
        <dbReference type="ARBA" id="ARBA00023163"/>
    </source>
</evidence>
<organism evidence="6 7">
    <name type="scientific">Paenibacillus agaridevorans</name>
    <dbReference type="NCBI Taxonomy" id="171404"/>
    <lineage>
        <taxon>Bacteria</taxon>
        <taxon>Bacillati</taxon>
        <taxon>Bacillota</taxon>
        <taxon>Bacilli</taxon>
        <taxon>Bacillales</taxon>
        <taxon>Paenibacillaceae</taxon>
        <taxon>Paenibacillus</taxon>
    </lineage>
</organism>
<evidence type="ECO:0000256" key="2">
    <source>
        <dbReference type="ARBA" id="ARBA00023125"/>
    </source>
</evidence>
<dbReference type="Gene3D" id="1.10.10.60">
    <property type="entry name" value="Homeodomain-like"/>
    <property type="match status" value="2"/>
</dbReference>
<dbReference type="SMART" id="SM00342">
    <property type="entry name" value="HTH_ARAC"/>
    <property type="match status" value="1"/>
</dbReference>
<dbReference type="SUPFAM" id="SSF46689">
    <property type="entry name" value="Homeodomain-like"/>
    <property type="match status" value="2"/>
</dbReference>
<dbReference type="EMBL" id="BDQX01000381">
    <property type="protein sequence ID" value="GBG11037.1"/>
    <property type="molecule type" value="Genomic_DNA"/>
</dbReference>
<keyword evidence="7" id="KW-1185">Reference proteome</keyword>
<dbReference type="AlphaFoldDB" id="A0A2R5EWW7"/>
<reference evidence="6 7" key="1">
    <citation type="submission" date="2017-08" db="EMBL/GenBank/DDBJ databases">
        <title>Substantial Increase in Enzyme Production by Combined Drug-Resistance Mutations in Paenibacillus agaridevorans.</title>
        <authorList>
            <person name="Tanaka Y."/>
            <person name="Funane K."/>
            <person name="Hosaka T."/>
            <person name="Shiwa Y."/>
            <person name="Fujita N."/>
            <person name="Miyazaki T."/>
            <person name="Yoshikawa H."/>
            <person name="Murakami K."/>
            <person name="Kasahara K."/>
            <person name="Inaoka T."/>
            <person name="Hiraga Y."/>
            <person name="Ochi K."/>
        </authorList>
    </citation>
    <scope>NUCLEOTIDE SEQUENCE [LARGE SCALE GENOMIC DNA]</scope>
    <source>
        <strain evidence="6 7">T-3040</strain>
    </source>
</reference>
<gene>
    <name evidence="6" type="ORF">PAT3040_05816</name>
</gene>
<dbReference type="InterPro" id="IPR018060">
    <property type="entry name" value="HTH_AraC"/>
</dbReference>
<evidence type="ECO:0000259" key="5">
    <source>
        <dbReference type="PROSITE" id="PS01124"/>
    </source>
</evidence>
<name>A0A2R5EWW7_9BACL</name>
<comment type="caution">
    <text evidence="6">The sequence shown here is derived from an EMBL/GenBank/DDBJ whole genome shotgun (WGS) entry which is preliminary data.</text>
</comment>
<dbReference type="Proteomes" id="UP000245202">
    <property type="component" value="Unassembled WGS sequence"/>
</dbReference>
<dbReference type="GO" id="GO:0043565">
    <property type="term" value="F:sequence-specific DNA binding"/>
    <property type="evidence" value="ECO:0007669"/>
    <property type="project" value="InterPro"/>
</dbReference>
<sequence length="761" mass="88142">MIKTLRLMDKNSLFFKLLVSFLIIIVVLLSFNILSFLFFKTSINEELIQSNRFILNKTVDSYEKQIELINKNMTNIILDSRINLLKNMTNDTLNYEIILQMNKEMASLASNEMLNLDNVLLAFKSSDYLLDKDGLVDFDKMFSTFLVSAQYPANFWKNQFNLPYHLSVFPAAEFKKYNQGKIPSPDVEAIPLLVQNLLDKQVYMIAFLNADQMFTNYNYVNTVKFQIVGRDGNIVYNSDKSLATVSMDSETNKQEGFFKQDNVYYFYKKSNATGLTYINAIPYKTVASKIVQLNYVLIAVLIVSIVASLAISIFLSARFNNPFQKIIETIKNPDKPIPVTTKILEFKLINEQIHNLNKMNRDFNSDIAAKNKLLKQYGYLRKIKNIETYLDDIRNVIDPAEPFFICLFQFNFSEKFINGFDSAEQNEAFKYLQAMTLSYAADHFPGSISMNIEKELQCTIIFESSFQNVMDRLSHLKQWFHQDMDYGFLTIAVKPEKSKFANLPIDYAETLRMIQSRKLNEETQIVTGEIKEFDISVQPVIQEKEFWENLQHGNEANLIGLVRRSLHLMHKKSASAFQFQQFANQVIERVIKGLIAGQQDISIILNENSPYEQIKYCHTLEQYERFFARFLAESTRLIRNKRESNDSIVNYVTSYINQHYSKDISLDLLADQLKLSGGYLSTYFKENFGCTFSEYLNEVRIHKAKELLSGDETSINLISSKVGYQNVSSFIRMFKRMTGMPPGQYRRLHLNSEETVPLPGS</sequence>
<dbReference type="PROSITE" id="PS01124">
    <property type="entry name" value="HTH_ARAC_FAMILY_2"/>
    <property type="match status" value="1"/>
</dbReference>
<keyword evidence="3" id="KW-0804">Transcription</keyword>
<dbReference type="PANTHER" id="PTHR43280:SF28">
    <property type="entry name" value="HTH-TYPE TRANSCRIPTIONAL ACTIVATOR RHAS"/>
    <property type="match status" value="1"/>
</dbReference>
<dbReference type="GO" id="GO:0003700">
    <property type="term" value="F:DNA-binding transcription factor activity"/>
    <property type="evidence" value="ECO:0007669"/>
    <property type="project" value="InterPro"/>
</dbReference>
<keyword evidence="2" id="KW-0238">DNA-binding</keyword>
<keyword evidence="4" id="KW-1133">Transmembrane helix</keyword>
<feature type="transmembrane region" description="Helical" evidence="4">
    <location>
        <begin position="293"/>
        <end position="315"/>
    </location>
</feature>
<proteinExistence type="predicted"/>
<keyword evidence="4" id="KW-0472">Membrane</keyword>
<protein>
    <recommendedName>
        <fullName evidence="5">HTH araC/xylS-type domain-containing protein</fullName>
    </recommendedName>
</protein>
<dbReference type="InterPro" id="IPR009057">
    <property type="entry name" value="Homeodomain-like_sf"/>
</dbReference>
<keyword evidence="4" id="KW-0812">Transmembrane</keyword>
<evidence type="ECO:0000313" key="6">
    <source>
        <dbReference type="EMBL" id="GBG11037.1"/>
    </source>
</evidence>
<evidence type="ECO:0000256" key="1">
    <source>
        <dbReference type="ARBA" id="ARBA00023015"/>
    </source>
</evidence>
<dbReference type="Pfam" id="PF12833">
    <property type="entry name" value="HTH_18"/>
    <property type="match status" value="1"/>
</dbReference>